<proteinExistence type="predicted"/>
<organism evidence="1">
    <name type="scientific">Solanum chacoense</name>
    <name type="common">Chaco potato</name>
    <dbReference type="NCBI Taxonomy" id="4108"/>
    <lineage>
        <taxon>Eukaryota</taxon>
        <taxon>Viridiplantae</taxon>
        <taxon>Streptophyta</taxon>
        <taxon>Embryophyta</taxon>
        <taxon>Tracheophyta</taxon>
        <taxon>Spermatophyta</taxon>
        <taxon>Magnoliopsida</taxon>
        <taxon>eudicotyledons</taxon>
        <taxon>Gunneridae</taxon>
        <taxon>Pentapetalae</taxon>
        <taxon>asterids</taxon>
        <taxon>lamiids</taxon>
        <taxon>Solanales</taxon>
        <taxon>Solanaceae</taxon>
        <taxon>Solanoideae</taxon>
        <taxon>Solaneae</taxon>
        <taxon>Solanum</taxon>
    </lineage>
</organism>
<dbReference type="EMBL" id="GEDG01021454">
    <property type="protein sequence ID" value="JAP18294.1"/>
    <property type="molecule type" value="Transcribed_RNA"/>
</dbReference>
<protein>
    <submittedName>
        <fullName evidence="1">Putative ovule protein</fullName>
    </submittedName>
</protein>
<dbReference type="AlphaFoldDB" id="A0A0V0HFN7"/>
<sequence>MSHPNIKITYSSMQIPTENTILNLKYKVLKPIAKFHKNLNLYFYNSFETCYEIYHQLLAYSMPLLRNTEQKLTTKLT</sequence>
<evidence type="ECO:0000313" key="1">
    <source>
        <dbReference type="EMBL" id="JAP18294.1"/>
    </source>
</evidence>
<name>A0A0V0HFN7_SOLCH</name>
<accession>A0A0V0HFN7</accession>
<reference evidence="1" key="1">
    <citation type="submission" date="2015-12" db="EMBL/GenBank/DDBJ databases">
        <title>Gene expression during late stages of embryo sac development: a critical building block for successful pollen-pistil interactions.</title>
        <authorList>
            <person name="Liu Y."/>
            <person name="Joly V."/>
            <person name="Sabar M."/>
            <person name="Matton D.P."/>
        </authorList>
    </citation>
    <scope>NUCLEOTIDE SEQUENCE</scope>
</reference>